<protein>
    <submittedName>
        <fullName evidence="3">PDEase domain-containing protein</fullName>
    </submittedName>
</protein>
<organism evidence="3">
    <name type="scientific">Brugia timori</name>
    <dbReference type="NCBI Taxonomy" id="42155"/>
    <lineage>
        <taxon>Eukaryota</taxon>
        <taxon>Metazoa</taxon>
        <taxon>Ecdysozoa</taxon>
        <taxon>Nematoda</taxon>
        <taxon>Chromadorea</taxon>
        <taxon>Rhabditida</taxon>
        <taxon>Spirurina</taxon>
        <taxon>Spiruromorpha</taxon>
        <taxon>Filarioidea</taxon>
        <taxon>Onchocercidae</taxon>
        <taxon>Brugia</taxon>
    </lineage>
</organism>
<reference evidence="3" key="1">
    <citation type="submission" date="2017-02" db="UniProtKB">
        <authorList>
            <consortium name="WormBaseParasite"/>
        </authorList>
    </citation>
    <scope>IDENTIFICATION</scope>
</reference>
<proteinExistence type="predicted"/>
<accession>A0A0R3QVQ7</accession>
<dbReference type="AlphaFoldDB" id="A0A0R3QVQ7"/>
<reference evidence="1 2" key="2">
    <citation type="submission" date="2018-11" db="EMBL/GenBank/DDBJ databases">
        <authorList>
            <consortium name="Pathogen Informatics"/>
        </authorList>
    </citation>
    <scope>NUCLEOTIDE SEQUENCE [LARGE SCALE GENOMIC DNA]</scope>
</reference>
<evidence type="ECO:0000313" key="3">
    <source>
        <dbReference type="WBParaSite" id="BTMF_0001181501-mRNA-1"/>
    </source>
</evidence>
<evidence type="ECO:0000313" key="1">
    <source>
        <dbReference type="EMBL" id="VDO33391.1"/>
    </source>
</evidence>
<keyword evidence="2" id="KW-1185">Reference proteome</keyword>
<gene>
    <name evidence="1" type="ORF">BTMF_LOCUS9841</name>
</gene>
<dbReference type="EMBL" id="UZAG01017194">
    <property type="protein sequence ID" value="VDO33391.1"/>
    <property type="molecule type" value="Genomic_DNA"/>
</dbReference>
<name>A0A0R3QVQ7_9BILA</name>
<dbReference type="Proteomes" id="UP000280834">
    <property type="component" value="Unassembled WGS sequence"/>
</dbReference>
<sequence length="81" mass="9163">MLAVILNSRWDKMNVSRLSNAENTEVTAAKCFANLGILRILETNKHLASYMDVNEKLLSPRDYDSHNSDEFVAITFDSLSN</sequence>
<evidence type="ECO:0000313" key="2">
    <source>
        <dbReference type="Proteomes" id="UP000280834"/>
    </source>
</evidence>
<dbReference type="WBParaSite" id="BTMF_0001181501-mRNA-1">
    <property type="protein sequence ID" value="BTMF_0001181501-mRNA-1"/>
    <property type="gene ID" value="BTMF_0001181501"/>
</dbReference>